<dbReference type="InterPro" id="IPR005545">
    <property type="entry name" value="YCII"/>
</dbReference>
<dbReference type="OrthoDB" id="70894at2"/>
<gene>
    <name evidence="3" type="ORF">EOS_07070</name>
</gene>
<dbReference type="InterPro" id="IPR011008">
    <property type="entry name" value="Dimeric_a/b-barrel"/>
</dbReference>
<comment type="similarity">
    <text evidence="1">Belongs to the YciI family.</text>
</comment>
<accession>A0A0J1D2B0</accession>
<name>A0A0J1D2B0_9BURK</name>
<dbReference type="SUPFAM" id="SSF54909">
    <property type="entry name" value="Dimeric alpha+beta barrel"/>
    <property type="match status" value="1"/>
</dbReference>
<evidence type="ECO:0000313" key="4">
    <source>
        <dbReference type="Proteomes" id="UP000035963"/>
    </source>
</evidence>
<dbReference type="PANTHER" id="PTHR33606:SF3">
    <property type="entry name" value="PROTEIN YCII"/>
    <property type="match status" value="1"/>
</dbReference>
<dbReference type="RefSeq" id="WP_047845899.1">
    <property type="nucleotide sequence ID" value="NZ_AEJF01000058.1"/>
</dbReference>
<evidence type="ECO:0000259" key="2">
    <source>
        <dbReference type="Pfam" id="PF03795"/>
    </source>
</evidence>
<proteinExistence type="inferred from homology"/>
<reference evidence="3 4" key="1">
    <citation type="journal article" date="2015" name="Genome Announc.">
        <title>Draft Genome Sequence of Burkholderia sp. Strain PML1(12), an Ectomycorrhizosphere-Inhabiting Bacterium with Effective Mineral-Weathering Ability.</title>
        <authorList>
            <person name="Uroz S."/>
            <person name="Oger P."/>
        </authorList>
    </citation>
    <scope>NUCLEOTIDE SEQUENCE [LARGE SCALE GENOMIC DNA]</scope>
    <source>
        <strain evidence="4">PML1(12)</strain>
    </source>
</reference>
<dbReference type="AlphaFoldDB" id="A0A0J1D2B0"/>
<dbReference type="Gene3D" id="3.30.70.1060">
    <property type="entry name" value="Dimeric alpha+beta barrel"/>
    <property type="match status" value="1"/>
</dbReference>
<feature type="domain" description="YCII-related" evidence="2">
    <location>
        <begin position="1"/>
        <end position="86"/>
    </location>
</feature>
<evidence type="ECO:0000256" key="1">
    <source>
        <dbReference type="ARBA" id="ARBA00007689"/>
    </source>
</evidence>
<evidence type="ECO:0000313" key="3">
    <source>
        <dbReference type="EMBL" id="KLU26884.1"/>
    </source>
</evidence>
<comment type="caution">
    <text evidence="3">The sequence shown here is derived from an EMBL/GenBank/DDBJ whole genome shotgun (WGS) entry which is preliminary data.</text>
</comment>
<dbReference type="PANTHER" id="PTHR33606">
    <property type="entry name" value="PROTEIN YCII"/>
    <property type="match status" value="1"/>
</dbReference>
<dbReference type="Proteomes" id="UP000035963">
    <property type="component" value="Unassembled WGS sequence"/>
</dbReference>
<keyword evidence="4" id="KW-1185">Reference proteome</keyword>
<protein>
    <recommendedName>
        <fullName evidence="2">YCII-related domain-containing protein</fullName>
    </recommendedName>
</protein>
<dbReference type="Pfam" id="PF03795">
    <property type="entry name" value="YCII"/>
    <property type="match status" value="1"/>
</dbReference>
<dbReference type="NCBIfam" id="NF009508">
    <property type="entry name" value="PRK12866.1"/>
    <property type="match status" value="1"/>
</dbReference>
<dbReference type="PATRIC" id="fig|908627.4.peg.1569"/>
<dbReference type="EMBL" id="AEJF01000058">
    <property type="protein sequence ID" value="KLU26884.1"/>
    <property type="molecule type" value="Genomic_DNA"/>
</dbReference>
<organism evidence="3 4">
    <name type="scientific">Caballeronia mineralivorans PML1(12)</name>
    <dbReference type="NCBI Taxonomy" id="908627"/>
    <lineage>
        <taxon>Bacteria</taxon>
        <taxon>Pseudomonadati</taxon>
        <taxon>Pseudomonadota</taxon>
        <taxon>Betaproteobacteria</taxon>
        <taxon>Burkholderiales</taxon>
        <taxon>Burkholderiaceae</taxon>
        <taxon>Caballeronia</taxon>
    </lineage>
</organism>
<sequence length="101" mass="11331">MHFLLIYELSADYLDRRTAFRDRHLTLAWQSAERGELLLGGALEAPADRAMLLFDADSPEVLEAFARADPYVTEGLVTRWEVRKWNTVAGEGAAQPVRPAS</sequence>
<dbReference type="InterPro" id="IPR051807">
    <property type="entry name" value="Sec-metab_biosynth-assoc"/>
</dbReference>